<organism evidence="1 2">
    <name type="scientific">Albula glossodonta</name>
    <name type="common">roundjaw bonefish</name>
    <dbReference type="NCBI Taxonomy" id="121402"/>
    <lineage>
        <taxon>Eukaryota</taxon>
        <taxon>Metazoa</taxon>
        <taxon>Chordata</taxon>
        <taxon>Craniata</taxon>
        <taxon>Vertebrata</taxon>
        <taxon>Euteleostomi</taxon>
        <taxon>Actinopterygii</taxon>
        <taxon>Neopterygii</taxon>
        <taxon>Teleostei</taxon>
        <taxon>Albuliformes</taxon>
        <taxon>Albulidae</taxon>
        <taxon>Albula</taxon>
    </lineage>
</organism>
<dbReference type="Proteomes" id="UP000824540">
    <property type="component" value="Unassembled WGS sequence"/>
</dbReference>
<comment type="caution">
    <text evidence="1">The sequence shown here is derived from an EMBL/GenBank/DDBJ whole genome shotgun (WGS) entry which is preliminary data.</text>
</comment>
<gene>
    <name evidence="1" type="ORF">JZ751_019054</name>
</gene>
<dbReference type="EMBL" id="JAFBMS010000034">
    <property type="protein sequence ID" value="KAG9341548.1"/>
    <property type="molecule type" value="Genomic_DNA"/>
</dbReference>
<reference evidence="1" key="1">
    <citation type="thesis" date="2021" institute="BYU ScholarsArchive" country="Provo, UT, USA">
        <title>Applications of and Algorithms for Genome Assembly and Genomic Analyses with an Emphasis on Marine Teleosts.</title>
        <authorList>
            <person name="Pickett B.D."/>
        </authorList>
    </citation>
    <scope>NUCLEOTIDE SEQUENCE</scope>
    <source>
        <strain evidence="1">HI-2016</strain>
    </source>
</reference>
<proteinExistence type="predicted"/>
<accession>A0A8T2NVL4</accession>
<keyword evidence="2" id="KW-1185">Reference proteome</keyword>
<sequence length="104" mass="12374">MEMRRNMDTVLHHTQGFWLEHAREDLSRNMVRVTMIRPEHSIKMMLMDLDQMTRNEKAGSCLALREANCSRQTLSENSVLLFQWEMNFTKERAGRHAINVRKIN</sequence>
<name>A0A8T2NVL4_9TELE</name>
<evidence type="ECO:0000313" key="1">
    <source>
        <dbReference type="EMBL" id="KAG9341548.1"/>
    </source>
</evidence>
<evidence type="ECO:0000313" key="2">
    <source>
        <dbReference type="Proteomes" id="UP000824540"/>
    </source>
</evidence>
<dbReference type="AlphaFoldDB" id="A0A8T2NVL4"/>
<protein>
    <submittedName>
        <fullName evidence="1">Uncharacterized protein</fullName>
    </submittedName>
</protein>